<dbReference type="GO" id="GO:0016787">
    <property type="term" value="F:hydrolase activity"/>
    <property type="evidence" value="ECO:0007669"/>
    <property type="project" value="UniProtKB-KW"/>
</dbReference>
<accession>A0A7I7XEL4</accession>
<keyword evidence="5" id="KW-1185">Reference proteome</keyword>
<evidence type="ECO:0000256" key="2">
    <source>
        <dbReference type="SAM" id="SignalP"/>
    </source>
</evidence>
<dbReference type="Gene3D" id="3.40.710.10">
    <property type="entry name" value="DD-peptidase/beta-lactamase superfamily"/>
    <property type="match status" value="1"/>
</dbReference>
<feature type="signal peptide" evidence="2">
    <location>
        <begin position="1"/>
        <end position="25"/>
    </location>
</feature>
<organism evidence="4 5">
    <name type="scientific">Mycolicibacterium madagascariense</name>
    <dbReference type="NCBI Taxonomy" id="212765"/>
    <lineage>
        <taxon>Bacteria</taxon>
        <taxon>Bacillati</taxon>
        <taxon>Actinomycetota</taxon>
        <taxon>Actinomycetes</taxon>
        <taxon>Mycobacteriales</taxon>
        <taxon>Mycobacteriaceae</taxon>
        <taxon>Mycolicibacterium</taxon>
    </lineage>
</organism>
<dbReference type="Proteomes" id="UP000466517">
    <property type="component" value="Chromosome"/>
</dbReference>
<keyword evidence="4" id="KW-0378">Hydrolase</keyword>
<evidence type="ECO:0000313" key="5">
    <source>
        <dbReference type="Proteomes" id="UP000466517"/>
    </source>
</evidence>
<keyword evidence="2" id="KW-0732">Signal</keyword>
<dbReference type="SUPFAM" id="SSF56601">
    <property type="entry name" value="beta-lactamase/transpeptidase-like"/>
    <property type="match status" value="1"/>
</dbReference>
<protein>
    <submittedName>
        <fullName evidence="4">Serine hydrolase</fullName>
    </submittedName>
</protein>
<gene>
    <name evidence="4" type="ORF">MMAD_18530</name>
</gene>
<feature type="region of interest" description="Disordered" evidence="1">
    <location>
        <begin position="242"/>
        <end position="261"/>
    </location>
</feature>
<sequence>MRALVAIATATALLAAGVGAVPARASTDLAAVLTDVTADQRLAGGVAVTRDGTTVSRFSAGYSDVDTHAGFGPHIRIRAASVTKTFVAATMLQLVAEGKVDLDASVESYLPGRIRGAGIDATAITVRELLHNSSGLPEYYYDTDPHGPPQTSQQLLDLALRKPAQFSPGAMIKYTNTNFVVAGMIITAVTGRDPADEITRRIIVPLGLADTYFPAAGDTTLRAPFAHGYELLGGPYLPASGDLDPASAAPHDGAEPGPRVDVTPYEPSNSDMAGALVSSGEDLTTFMAALVGGRVIPRPQLAQMMATAPWPEGGRGRGYGLGLISIALPCGVTVWGHGGDLFGYHTLSVASDQRRALSVTFNQAGAPGSIDPRDRVLEATYCTPGA</sequence>
<reference evidence="4 5" key="1">
    <citation type="journal article" date="2019" name="Emerg. Microbes Infect.">
        <title>Comprehensive subspecies identification of 175 nontuberculous mycobacteria species based on 7547 genomic profiles.</title>
        <authorList>
            <person name="Matsumoto Y."/>
            <person name="Kinjo T."/>
            <person name="Motooka D."/>
            <person name="Nabeya D."/>
            <person name="Jung N."/>
            <person name="Uechi K."/>
            <person name="Horii T."/>
            <person name="Iida T."/>
            <person name="Fujita J."/>
            <person name="Nakamura S."/>
        </authorList>
    </citation>
    <scope>NUCLEOTIDE SEQUENCE [LARGE SCALE GENOMIC DNA]</scope>
    <source>
        <strain evidence="4 5">JCM 13574</strain>
    </source>
</reference>
<dbReference type="Pfam" id="PF00144">
    <property type="entry name" value="Beta-lactamase"/>
    <property type="match status" value="1"/>
</dbReference>
<dbReference type="AlphaFoldDB" id="A0A7I7XEL4"/>
<dbReference type="PANTHER" id="PTHR46825:SF7">
    <property type="entry name" value="D-ALANYL-D-ALANINE CARBOXYPEPTIDASE"/>
    <property type="match status" value="1"/>
</dbReference>
<dbReference type="PANTHER" id="PTHR46825">
    <property type="entry name" value="D-ALANYL-D-ALANINE-CARBOXYPEPTIDASE/ENDOPEPTIDASE AMPH"/>
    <property type="match status" value="1"/>
</dbReference>
<evidence type="ECO:0000259" key="3">
    <source>
        <dbReference type="Pfam" id="PF00144"/>
    </source>
</evidence>
<proteinExistence type="predicted"/>
<dbReference type="RefSeq" id="WP_246240506.1">
    <property type="nucleotide sequence ID" value="NZ_AP022610.1"/>
</dbReference>
<dbReference type="InterPro" id="IPR050491">
    <property type="entry name" value="AmpC-like"/>
</dbReference>
<feature type="domain" description="Beta-lactamase-related" evidence="3">
    <location>
        <begin position="33"/>
        <end position="372"/>
    </location>
</feature>
<dbReference type="EMBL" id="AP022610">
    <property type="protein sequence ID" value="BBZ27558.1"/>
    <property type="molecule type" value="Genomic_DNA"/>
</dbReference>
<evidence type="ECO:0000313" key="4">
    <source>
        <dbReference type="EMBL" id="BBZ27558.1"/>
    </source>
</evidence>
<dbReference type="KEGG" id="mmag:MMAD_18530"/>
<evidence type="ECO:0000256" key="1">
    <source>
        <dbReference type="SAM" id="MobiDB-lite"/>
    </source>
</evidence>
<feature type="chain" id="PRO_5029456361" evidence="2">
    <location>
        <begin position="26"/>
        <end position="386"/>
    </location>
</feature>
<name>A0A7I7XEL4_9MYCO</name>
<dbReference type="InterPro" id="IPR001466">
    <property type="entry name" value="Beta-lactam-related"/>
</dbReference>
<dbReference type="InterPro" id="IPR012338">
    <property type="entry name" value="Beta-lactam/transpept-like"/>
</dbReference>